<organism evidence="1 2">
    <name type="scientific">Hymenobacter sublimis</name>
    <dbReference type="NCBI Taxonomy" id="2933777"/>
    <lineage>
        <taxon>Bacteria</taxon>
        <taxon>Pseudomonadati</taxon>
        <taxon>Bacteroidota</taxon>
        <taxon>Cytophagia</taxon>
        <taxon>Cytophagales</taxon>
        <taxon>Hymenobacteraceae</taxon>
        <taxon>Hymenobacter</taxon>
    </lineage>
</organism>
<reference evidence="1 2" key="1">
    <citation type="submission" date="2022-04" db="EMBL/GenBank/DDBJ databases">
        <title>Hymenobacter sp. isolated from the air.</title>
        <authorList>
            <person name="Won M."/>
            <person name="Lee C.-M."/>
            <person name="Woen H.-Y."/>
            <person name="Kwon S.-W."/>
        </authorList>
    </citation>
    <scope>NUCLEOTIDE SEQUENCE [LARGE SCALE GENOMIC DNA]</scope>
    <source>
        <strain evidence="2">5516 S-25</strain>
    </source>
</reference>
<keyword evidence="2" id="KW-1185">Reference proteome</keyword>
<proteinExistence type="predicted"/>
<dbReference type="EMBL" id="CP095848">
    <property type="protein sequence ID" value="UPL50203.1"/>
    <property type="molecule type" value="Genomic_DNA"/>
</dbReference>
<dbReference type="Proteomes" id="UP000829647">
    <property type="component" value="Chromosome"/>
</dbReference>
<gene>
    <name evidence="1" type="ORF">MWH26_04665</name>
</gene>
<sequence length="94" mass="10947">MKKHELISRFIESNKPVKSVDFEYLYDSKVIPIFAKDTNDTLFITCRINQSLLDKVNKINATYKLSLDNSDIRLGFDTTLVITDYYYLIGKTNN</sequence>
<evidence type="ECO:0000313" key="1">
    <source>
        <dbReference type="EMBL" id="UPL50203.1"/>
    </source>
</evidence>
<name>A0ABY4JBL4_9BACT</name>
<protein>
    <submittedName>
        <fullName evidence="1">Uncharacterized protein</fullName>
    </submittedName>
</protein>
<dbReference type="RefSeq" id="WP_247976243.1">
    <property type="nucleotide sequence ID" value="NZ_CP095848.1"/>
</dbReference>
<evidence type="ECO:0000313" key="2">
    <source>
        <dbReference type="Proteomes" id="UP000829647"/>
    </source>
</evidence>
<accession>A0ABY4JBL4</accession>